<accession>A0AAN9G437</accession>
<dbReference type="PANTHER" id="PTHR31630">
    <property type="entry name" value="PHYTANOYL-COA DIOXYGENASE-RELATED-RELATED"/>
    <property type="match status" value="1"/>
</dbReference>
<dbReference type="EMBL" id="JBAMIC010000019">
    <property type="protein sequence ID" value="KAK7094052.1"/>
    <property type="molecule type" value="Genomic_DNA"/>
</dbReference>
<keyword evidence="2" id="KW-1185">Reference proteome</keyword>
<reference evidence="1 2" key="1">
    <citation type="submission" date="2024-02" db="EMBL/GenBank/DDBJ databases">
        <title>Chromosome-scale genome assembly of the rough periwinkle Littorina saxatilis.</title>
        <authorList>
            <person name="De Jode A."/>
            <person name="Faria R."/>
            <person name="Formenti G."/>
            <person name="Sims Y."/>
            <person name="Smith T.P."/>
            <person name="Tracey A."/>
            <person name="Wood J.M.D."/>
            <person name="Zagrodzka Z.B."/>
            <person name="Johannesson K."/>
            <person name="Butlin R.K."/>
            <person name="Leder E.H."/>
        </authorList>
    </citation>
    <scope>NUCLEOTIDE SEQUENCE [LARGE SCALE GENOMIC DNA]</scope>
    <source>
        <strain evidence="1">Snail1</strain>
        <tissue evidence="1">Muscle</tissue>
    </source>
</reference>
<name>A0AAN9G437_9CAEN</name>
<dbReference type="InterPro" id="IPR008775">
    <property type="entry name" value="Phytyl_CoA_dOase-like"/>
</dbReference>
<evidence type="ECO:0000313" key="1">
    <source>
        <dbReference type="EMBL" id="KAK7094052.1"/>
    </source>
</evidence>
<proteinExistence type="predicted"/>
<dbReference type="SUPFAM" id="SSF51197">
    <property type="entry name" value="Clavaminate synthase-like"/>
    <property type="match status" value="1"/>
</dbReference>
<organism evidence="1 2">
    <name type="scientific">Littorina saxatilis</name>
    <dbReference type="NCBI Taxonomy" id="31220"/>
    <lineage>
        <taxon>Eukaryota</taxon>
        <taxon>Metazoa</taxon>
        <taxon>Spiralia</taxon>
        <taxon>Lophotrochozoa</taxon>
        <taxon>Mollusca</taxon>
        <taxon>Gastropoda</taxon>
        <taxon>Caenogastropoda</taxon>
        <taxon>Littorinimorpha</taxon>
        <taxon>Littorinoidea</taxon>
        <taxon>Littorinidae</taxon>
        <taxon>Littorina</taxon>
    </lineage>
</organism>
<evidence type="ECO:0000313" key="2">
    <source>
        <dbReference type="Proteomes" id="UP001374579"/>
    </source>
</evidence>
<sequence>METHTSDTTGTKFDREIIMKELEEKGYCVIPNVLTSDECDVNIAAYRDWLAKFPEDEWPLNDESLIMTYRIGHSEPTWKVRLAAKKVFETVWQTKKLLSSFDSVAISPPPEQRQAGGRPVSSFAMPGYTWLHLDQSSSRHGLHCYQGAVYLEETCQTDYCLRVLPKSHKLFREFYDAFPEAAERGVKQQDFCQLLNEEITWYEQHGCHLTKVAVPKGGTVVWDSRLVHDNCKPERGRPNCDRWRFVVFVCMAPARWTTPKDLDKKRHAYHHLRMTTHWPAQNVTYFEEQVPKLGGAGPKTSVPLLEQLPEVAKSDEARMLAGVLEYDFEDGEPNGPDWKPVWVE</sequence>
<evidence type="ECO:0008006" key="3">
    <source>
        <dbReference type="Google" id="ProtNLM"/>
    </source>
</evidence>
<dbReference type="Proteomes" id="UP001374579">
    <property type="component" value="Unassembled WGS sequence"/>
</dbReference>
<gene>
    <name evidence="1" type="ORF">V1264_007725</name>
</gene>
<dbReference type="PANTHER" id="PTHR31630:SF6">
    <property type="entry name" value="PHYTANOYL-COA DIOXYGENASE-RELATED"/>
    <property type="match status" value="1"/>
</dbReference>
<dbReference type="Gene3D" id="2.60.120.620">
    <property type="entry name" value="q2cbj1_9rhob like domain"/>
    <property type="match status" value="1"/>
</dbReference>
<dbReference type="Pfam" id="PF05721">
    <property type="entry name" value="PhyH"/>
    <property type="match status" value="1"/>
</dbReference>
<protein>
    <recommendedName>
        <fullName evidence="3">Phytanoyl-CoA dioxygenase</fullName>
    </recommendedName>
</protein>
<comment type="caution">
    <text evidence="1">The sequence shown here is derived from an EMBL/GenBank/DDBJ whole genome shotgun (WGS) entry which is preliminary data.</text>
</comment>
<dbReference type="AlphaFoldDB" id="A0AAN9G437"/>